<evidence type="ECO:0000313" key="8">
    <source>
        <dbReference type="Proteomes" id="UP001498469"/>
    </source>
</evidence>
<dbReference type="InterPro" id="IPR050833">
    <property type="entry name" value="Poly_Biosynth_Transport"/>
</dbReference>
<keyword evidence="4 6" id="KW-1133">Transmembrane helix</keyword>
<dbReference type="InterPro" id="IPR002797">
    <property type="entry name" value="Polysacc_synth"/>
</dbReference>
<feature type="transmembrane region" description="Helical" evidence="6">
    <location>
        <begin position="180"/>
        <end position="202"/>
    </location>
</feature>
<name>A0ABU7UP27_9CLOT</name>
<feature type="transmembrane region" description="Helical" evidence="6">
    <location>
        <begin position="444"/>
        <end position="461"/>
    </location>
</feature>
<accession>A0ABU7UP27</accession>
<comment type="subcellular location">
    <subcellularLocation>
        <location evidence="1">Cell membrane</location>
        <topology evidence="1">Multi-pass membrane protein</topology>
    </subcellularLocation>
</comment>
<sequence>MNIDFLKKLYQSRLVKSGIWFTIGTFFIQGISFITMPIFTRMLGTTGFGIVNVYTTWLSVFTTLITLGLLATVNNAKVDFKERYDEFASSILFLATLLAILWFIIAFIFKKQIGNIINLNSILVMCLIIQSFFGFIVDFSNAKLNAEYKYKKFLLISISNAILNTILAIILIYNLKTDKYYGRIGSLLIVALLYGTVLYIIAMRKGKKLINFKYWKYALILSIPAIVHLLSGVILQSVDTVMINSMLGSSAAGIYSFAYKIGMIMYIVWLACNKAWVPWFYENMKEKNYDDIRLKIKYYIALFSVMGFVLIFISPEIGKLMGSSDFYGGLNYVPLIMVGYYFQFLYSIPANLEFYTKNTKLLSLGTLIAALTNVVLNYIMIPRYGAVAATWTTIIAYVILFLYHYFISLRIFDVRIYTFKPFAYGIISIVLSSVMFYIVKNNLILRYGILITILVILGYQIKKISKRLMQK</sequence>
<feature type="transmembrane region" description="Helical" evidence="6">
    <location>
        <begin position="121"/>
        <end position="141"/>
    </location>
</feature>
<dbReference type="Pfam" id="PF01943">
    <property type="entry name" value="Polysacc_synt"/>
    <property type="match status" value="1"/>
</dbReference>
<evidence type="ECO:0000256" key="2">
    <source>
        <dbReference type="ARBA" id="ARBA00022475"/>
    </source>
</evidence>
<organism evidence="7 8">
    <name type="scientific">Clostridium frigoriphilum</name>
    <dbReference type="NCBI Taxonomy" id="443253"/>
    <lineage>
        <taxon>Bacteria</taxon>
        <taxon>Bacillati</taxon>
        <taxon>Bacillota</taxon>
        <taxon>Clostridia</taxon>
        <taxon>Eubacteriales</taxon>
        <taxon>Clostridiaceae</taxon>
        <taxon>Clostridium</taxon>
    </lineage>
</organism>
<dbReference type="EMBL" id="JAZHFS010000010">
    <property type="protein sequence ID" value="MEF2113155.1"/>
    <property type="molecule type" value="Genomic_DNA"/>
</dbReference>
<feature type="transmembrane region" description="Helical" evidence="6">
    <location>
        <begin position="387"/>
        <end position="407"/>
    </location>
</feature>
<dbReference type="PANTHER" id="PTHR30250:SF11">
    <property type="entry name" value="O-ANTIGEN TRANSPORTER-RELATED"/>
    <property type="match status" value="1"/>
</dbReference>
<keyword evidence="2" id="KW-1003">Cell membrane</keyword>
<evidence type="ECO:0000256" key="5">
    <source>
        <dbReference type="ARBA" id="ARBA00023136"/>
    </source>
</evidence>
<proteinExistence type="predicted"/>
<feature type="transmembrane region" description="Helical" evidence="6">
    <location>
        <begin position="257"/>
        <end position="277"/>
    </location>
</feature>
<dbReference type="PANTHER" id="PTHR30250">
    <property type="entry name" value="PST FAMILY PREDICTED COLANIC ACID TRANSPORTER"/>
    <property type="match status" value="1"/>
</dbReference>
<feature type="transmembrane region" description="Helical" evidence="6">
    <location>
        <begin position="419"/>
        <end position="438"/>
    </location>
</feature>
<feature type="transmembrane region" description="Helical" evidence="6">
    <location>
        <begin position="214"/>
        <end position="237"/>
    </location>
</feature>
<keyword evidence="3 6" id="KW-0812">Transmembrane</keyword>
<dbReference type="Proteomes" id="UP001498469">
    <property type="component" value="Unassembled WGS sequence"/>
</dbReference>
<feature type="transmembrane region" description="Helical" evidence="6">
    <location>
        <begin position="91"/>
        <end position="109"/>
    </location>
</feature>
<feature type="transmembrane region" description="Helical" evidence="6">
    <location>
        <begin position="51"/>
        <end position="70"/>
    </location>
</feature>
<feature type="transmembrane region" description="Helical" evidence="6">
    <location>
        <begin position="20"/>
        <end position="39"/>
    </location>
</feature>
<evidence type="ECO:0000256" key="1">
    <source>
        <dbReference type="ARBA" id="ARBA00004651"/>
    </source>
</evidence>
<dbReference type="RefSeq" id="WP_216251151.1">
    <property type="nucleotide sequence ID" value="NZ_JAZHFS010000010.1"/>
</dbReference>
<evidence type="ECO:0000313" key="7">
    <source>
        <dbReference type="EMBL" id="MEF2113155.1"/>
    </source>
</evidence>
<keyword evidence="8" id="KW-1185">Reference proteome</keyword>
<feature type="transmembrane region" description="Helical" evidence="6">
    <location>
        <begin position="361"/>
        <end position="381"/>
    </location>
</feature>
<feature type="transmembrane region" description="Helical" evidence="6">
    <location>
        <begin position="153"/>
        <end position="174"/>
    </location>
</feature>
<evidence type="ECO:0000256" key="3">
    <source>
        <dbReference type="ARBA" id="ARBA00022692"/>
    </source>
</evidence>
<feature type="transmembrane region" description="Helical" evidence="6">
    <location>
        <begin position="298"/>
        <end position="317"/>
    </location>
</feature>
<comment type="caution">
    <text evidence="7">The sequence shown here is derived from an EMBL/GenBank/DDBJ whole genome shotgun (WGS) entry which is preliminary data.</text>
</comment>
<reference evidence="7 8" key="1">
    <citation type="submission" date="2023-11" db="EMBL/GenBank/DDBJ databases">
        <title>Draft genome sequence of a psychrophilic Clostridium strain from permafrost water brine.</title>
        <authorList>
            <person name="Shcherbakova V.A."/>
            <person name="Trubitsyn V.E."/>
            <person name="Zakharyuk A.G."/>
        </authorList>
    </citation>
    <scope>NUCLEOTIDE SEQUENCE [LARGE SCALE GENOMIC DNA]</scope>
    <source>
        <strain evidence="7 8">14F</strain>
    </source>
</reference>
<feature type="transmembrane region" description="Helical" evidence="6">
    <location>
        <begin position="329"/>
        <end position="349"/>
    </location>
</feature>
<protein>
    <submittedName>
        <fullName evidence="7">Oligosaccharide flippase family protein</fullName>
    </submittedName>
</protein>
<evidence type="ECO:0000256" key="4">
    <source>
        <dbReference type="ARBA" id="ARBA00022989"/>
    </source>
</evidence>
<evidence type="ECO:0000256" key="6">
    <source>
        <dbReference type="SAM" id="Phobius"/>
    </source>
</evidence>
<keyword evidence="5 6" id="KW-0472">Membrane</keyword>
<gene>
    <name evidence="7" type="ORF">SJI18_12650</name>
</gene>